<dbReference type="EMBL" id="JBHUME010000007">
    <property type="protein sequence ID" value="MFD2613161.1"/>
    <property type="molecule type" value="Genomic_DNA"/>
</dbReference>
<feature type="compositionally biased region" description="Acidic residues" evidence="1">
    <location>
        <begin position="27"/>
        <end position="37"/>
    </location>
</feature>
<protein>
    <recommendedName>
        <fullName evidence="4">YfhD family protein</fullName>
    </recommendedName>
</protein>
<evidence type="ECO:0000313" key="2">
    <source>
        <dbReference type="EMBL" id="MFD2613161.1"/>
    </source>
</evidence>
<comment type="caution">
    <text evidence="2">The sequence shown here is derived from an EMBL/GenBank/DDBJ whole genome shotgun (WGS) entry which is preliminary data.</text>
</comment>
<gene>
    <name evidence="2" type="ORF">ACFSUF_12070</name>
</gene>
<feature type="compositionally biased region" description="Polar residues" evidence="1">
    <location>
        <begin position="40"/>
        <end position="58"/>
    </location>
</feature>
<evidence type="ECO:0000313" key="3">
    <source>
        <dbReference type="Proteomes" id="UP001597541"/>
    </source>
</evidence>
<feature type="compositionally biased region" description="Basic and acidic residues" evidence="1">
    <location>
        <begin position="1"/>
        <end position="10"/>
    </location>
</feature>
<proteinExistence type="predicted"/>
<name>A0ABW5PE13_9BACL</name>
<feature type="region of interest" description="Disordered" evidence="1">
    <location>
        <begin position="1"/>
        <end position="58"/>
    </location>
</feature>
<evidence type="ECO:0000256" key="1">
    <source>
        <dbReference type="SAM" id="MobiDB-lite"/>
    </source>
</evidence>
<dbReference type="RefSeq" id="WP_377603127.1">
    <property type="nucleotide sequence ID" value="NZ_JBHUME010000007.1"/>
</dbReference>
<evidence type="ECO:0008006" key="4">
    <source>
        <dbReference type="Google" id="ProtNLM"/>
    </source>
</evidence>
<sequence>MADRQNKASKAEVQSTELNKMPVSGEADTEFSAEEAADVFQQNQSNRSDASYKTNQEQ</sequence>
<accession>A0ABW5PE13</accession>
<dbReference type="Proteomes" id="UP001597541">
    <property type="component" value="Unassembled WGS sequence"/>
</dbReference>
<keyword evidence="3" id="KW-1185">Reference proteome</keyword>
<organism evidence="2 3">
    <name type="scientific">Paenibacillus gansuensis</name>
    <dbReference type="NCBI Taxonomy" id="306542"/>
    <lineage>
        <taxon>Bacteria</taxon>
        <taxon>Bacillati</taxon>
        <taxon>Bacillota</taxon>
        <taxon>Bacilli</taxon>
        <taxon>Bacillales</taxon>
        <taxon>Paenibacillaceae</taxon>
        <taxon>Paenibacillus</taxon>
    </lineage>
</organism>
<reference evidence="3" key="1">
    <citation type="journal article" date="2019" name="Int. J. Syst. Evol. Microbiol.">
        <title>The Global Catalogue of Microorganisms (GCM) 10K type strain sequencing project: providing services to taxonomists for standard genome sequencing and annotation.</title>
        <authorList>
            <consortium name="The Broad Institute Genomics Platform"/>
            <consortium name="The Broad Institute Genome Sequencing Center for Infectious Disease"/>
            <person name="Wu L."/>
            <person name="Ma J."/>
        </authorList>
    </citation>
    <scope>NUCLEOTIDE SEQUENCE [LARGE SCALE GENOMIC DNA]</scope>
    <source>
        <strain evidence="3">KCTC 3950</strain>
    </source>
</reference>